<dbReference type="EMBL" id="JARYMX010000002">
    <property type="protein sequence ID" value="KAJ9561847.1"/>
    <property type="molecule type" value="Genomic_DNA"/>
</dbReference>
<keyword evidence="2" id="KW-1185">Reference proteome</keyword>
<organism evidence="1 2">
    <name type="scientific">Centaurea solstitialis</name>
    <name type="common">yellow star-thistle</name>
    <dbReference type="NCBI Taxonomy" id="347529"/>
    <lineage>
        <taxon>Eukaryota</taxon>
        <taxon>Viridiplantae</taxon>
        <taxon>Streptophyta</taxon>
        <taxon>Embryophyta</taxon>
        <taxon>Tracheophyta</taxon>
        <taxon>Spermatophyta</taxon>
        <taxon>Magnoliopsida</taxon>
        <taxon>eudicotyledons</taxon>
        <taxon>Gunneridae</taxon>
        <taxon>Pentapetalae</taxon>
        <taxon>asterids</taxon>
        <taxon>campanulids</taxon>
        <taxon>Asterales</taxon>
        <taxon>Asteraceae</taxon>
        <taxon>Carduoideae</taxon>
        <taxon>Cardueae</taxon>
        <taxon>Centaureinae</taxon>
        <taxon>Centaurea</taxon>
    </lineage>
</organism>
<protein>
    <submittedName>
        <fullName evidence="1">Uncharacterized protein</fullName>
    </submittedName>
</protein>
<name>A0AA38WI24_9ASTR</name>
<dbReference type="AlphaFoldDB" id="A0AA38WI24"/>
<reference evidence="1" key="1">
    <citation type="submission" date="2023-03" db="EMBL/GenBank/DDBJ databases">
        <title>Chromosome-scale reference genome and RAD-based genetic map of yellow starthistle (Centaurea solstitialis) reveal putative structural variation and QTLs associated with invader traits.</title>
        <authorList>
            <person name="Reatini B."/>
            <person name="Cang F.A."/>
            <person name="Jiang Q."/>
            <person name="Mckibben M.T.W."/>
            <person name="Barker M.S."/>
            <person name="Rieseberg L.H."/>
            <person name="Dlugosch K.M."/>
        </authorList>
    </citation>
    <scope>NUCLEOTIDE SEQUENCE</scope>
    <source>
        <strain evidence="1">CAN-66</strain>
        <tissue evidence="1">Leaf</tissue>
    </source>
</reference>
<comment type="caution">
    <text evidence="1">The sequence shown here is derived from an EMBL/GenBank/DDBJ whole genome shotgun (WGS) entry which is preliminary data.</text>
</comment>
<sequence length="123" mass="14070">MSREVLVWVRIRARPWLDSTAEIVSTIPWTTLMVTLRNRSTEENETPDLRNIITSKGLGAPVRVRVEPVRIRTLRHACRRSLMDRRILSPVLGGSQRLKAPSARVSSSWIESVFRCEPVPQGR</sequence>
<accession>A0AA38WI24</accession>
<dbReference type="Proteomes" id="UP001172457">
    <property type="component" value="Chromosome 2"/>
</dbReference>
<proteinExistence type="predicted"/>
<gene>
    <name evidence="1" type="ORF">OSB04_007007</name>
</gene>
<evidence type="ECO:0000313" key="2">
    <source>
        <dbReference type="Proteomes" id="UP001172457"/>
    </source>
</evidence>
<evidence type="ECO:0000313" key="1">
    <source>
        <dbReference type="EMBL" id="KAJ9561847.1"/>
    </source>
</evidence>